<feature type="binding site" evidence="6">
    <location>
        <position position="236"/>
    </location>
    <ligand>
        <name>FAD</name>
        <dbReference type="ChEBI" id="CHEBI:57692"/>
    </ligand>
</feature>
<evidence type="ECO:0000256" key="3">
    <source>
        <dbReference type="ARBA" id="ARBA00022630"/>
    </source>
</evidence>
<reference evidence="10 11" key="1">
    <citation type="submission" date="2019-10" db="EMBL/GenBank/DDBJ databases">
        <title>Draft Genome Sequence of Cytophagaceae sp. SJW1-29.</title>
        <authorList>
            <person name="Choi A."/>
        </authorList>
    </citation>
    <scope>NUCLEOTIDE SEQUENCE [LARGE SCALE GENOMIC DNA]</scope>
    <source>
        <strain evidence="10 11">SJW1-29</strain>
    </source>
</reference>
<organism evidence="10 11">
    <name type="scientific">Salmonirosea aquatica</name>
    <dbReference type="NCBI Taxonomy" id="2654236"/>
    <lineage>
        <taxon>Bacteria</taxon>
        <taxon>Pseudomonadati</taxon>
        <taxon>Bacteroidota</taxon>
        <taxon>Cytophagia</taxon>
        <taxon>Cytophagales</taxon>
        <taxon>Spirosomataceae</taxon>
        <taxon>Salmonirosea</taxon>
    </lineage>
</organism>
<evidence type="ECO:0000256" key="5">
    <source>
        <dbReference type="ARBA" id="ARBA00022991"/>
    </source>
</evidence>
<dbReference type="NCBIfam" id="TIGR02765">
    <property type="entry name" value="crypto_DASH"/>
    <property type="match status" value="1"/>
</dbReference>
<dbReference type="InterPro" id="IPR036134">
    <property type="entry name" value="Crypto/Photolyase_FAD-like_sf"/>
</dbReference>
<dbReference type="Gene3D" id="3.40.50.620">
    <property type="entry name" value="HUPs"/>
    <property type="match status" value="1"/>
</dbReference>
<comment type="similarity">
    <text evidence="1 8">Belongs to the DNA photolyase class-1 family.</text>
</comment>
<feature type="site" description="Electron transfer via tryptophanyl radical" evidence="7">
    <location>
        <position position="397"/>
    </location>
</feature>
<dbReference type="InterPro" id="IPR002081">
    <property type="entry name" value="Cryptochrome/DNA_photolyase_1"/>
</dbReference>
<evidence type="ECO:0000256" key="8">
    <source>
        <dbReference type="RuleBase" id="RU367151"/>
    </source>
</evidence>
<comment type="caution">
    <text evidence="10">The sequence shown here is derived from an EMBL/GenBank/DDBJ whole genome shotgun (WGS) entry which is preliminary data.</text>
</comment>
<feature type="domain" description="Photolyase/cryptochrome alpha/beta" evidence="9">
    <location>
        <begin position="3"/>
        <end position="137"/>
    </location>
</feature>
<dbReference type="InterPro" id="IPR014729">
    <property type="entry name" value="Rossmann-like_a/b/a_fold"/>
</dbReference>
<evidence type="ECO:0000313" key="10">
    <source>
        <dbReference type="EMBL" id="MPR34472.1"/>
    </source>
</evidence>
<proteinExistence type="inferred from homology"/>
<dbReference type="PROSITE" id="PS51645">
    <property type="entry name" value="PHR_CRY_ALPHA_BETA"/>
    <property type="match status" value="1"/>
</dbReference>
<feature type="site" description="Electron transfer via tryptophanyl radical" evidence="7">
    <location>
        <position position="374"/>
    </location>
</feature>
<dbReference type="GO" id="GO:0000719">
    <property type="term" value="P:photoreactive repair"/>
    <property type="evidence" value="ECO:0007669"/>
    <property type="project" value="TreeGrafter"/>
</dbReference>
<comment type="cofactor">
    <cofactor evidence="6 8">
        <name>FAD</name>
        <dbReference type="ChEBI" id="CHEBI:57692"/>
    </cofactor>
    <text evidence="6 8">Binds 1 FAD per subunit.</text>
</comment>
<feature type="site" description="Electron transfer via tryptophanyl radical" evidence="7">
    <location>
        <position position="321"/>
    </location>
</feature>
<dbReference type="RefSeq" id="WP_152760722.1">
    <property type="nucleotide sequence ID" value="NZ_WHLY01000002.1"/>
</dbReference>
<keyword evidence="11" id="KW-1185">Reference proteome</keyword>
<dbReference type="EMBL" id="WHLY01000002">
    <property type="protein sequence ID" value="MPR34472.1"/>
    <property type="molecule type" value="Genomic_DNA"/>
</dbReference>
<accession>A0A7C9FS29</accession>
<evidence type="ECO:0000256" key="6">
    <source>
        <dbReference type="PIRSR" id="PIRSR602081-1"/>
    </source>
</evidence>
<comment type="function">
    <text evidence="8">May have a photoreceptor function.</text>
</comment>
<dbReference type="Gene3D" id="1.25.40.80">
    <property type="match status" value="1"/>
</dbReference>
<dbReference type="SUPFAM" id="SSF48173">
    <property type="entry name" value="Cryptochrome/photolyase FAD-binding domain"/>
    <property type="match status" value="1"/>
</dbReference>
<dbReference type="SUPFAM" id="SSF52425">
    <property type="entry name" value="Cryptochrome/photolyase, N-terminal domain"/>
    <property type="match status" value="1"/>
</dbReference>
<evidence type="ECO:0000256" key="7">
    <source>
        <dbReference type="PIRSR" id="PIRSR602081-2"/>
    </source>
</evidence>
<dbReference type="GO" id="GO:0003677">
    <property type="term" value="F:DNA binding"/>
    <property type="evidence" value="ECO:0007669"/>
    <property type="project" value="TreeGrafter"/>
</dbReference>
<dbReference type="PANTHER" id="PTHR11455:SF22">
    <property type="entry name" value="CRYPTOCHROME DASH"/>
    <property type="match status" value="1"/>
</dbReference>
<evidence type="ECO:0000256" key="1">
    <source>
        <dbReference type="ARBA" id="ARBA00005862"/>
    </source>
</evidence>
<evidence type="ECO:0000259" key="9">
    <source>
        <dbReference type="PROSITE" id="PS51645"/>
    </source>
</evidence>
<name>A0A7C9FS29_9BACT</name>
<comment type="cofactor">
    <cofactor evidence="8">
        <name>(6R)-5,10-methylene-5,6,7,8-tetrahydrofolate</name>
        <dbReference type="ChEBI" id="CHEBI:15636"/>
    </cofactor>
    <text evidence="8">Binds 1 5,10-methenyltetrahydrofolate (MTHF) per subunit.</text>
</comment>
<dbReference type="InterPro" id="IPR006050">
    <property type="entry name" value="DNA_photolyase_N"/>
</dbReference>
<protein>
    <recommendedName>
        <fullName evidence="2 8">Cryptochrome DASH</fullName>
    </recommendedName>
</protein>
<dbReference type="Gene3D" id="1.10.579.10">
    <property type="entry name" value="DNA Cyclobutane Dipyrimidine Photolyase, subunit A, domain 3"/>
    <property type="match status" value="1"/>
</dbReference>
<dbReference type="Pfam" id="PF03441">
    <property type="entry name" value="FAD_binding_7"/>
    <property type="match status" value="1"/>
</dbReference>
<dbReference type="PRINTS" id="PR00147">
    <property type="entry name" value="DNAPHOTLYASE"/>
</dbReference>
<dbReference type="GO" id="GO:0003904">
    <property type="term" value="F:deoxyribodipyrimidine photo-lyase activity"/>
    <property type="evidence" value="ECO:0007669"/>
    <property type="project" value="TreeGrafter"/>
</dbReference>
<dbReference type="PANTHER" id="PTHR11455">
    <property type="entry name" value="CRYPTOCHROME"/>
    <property type="match status" value="1"/>
</dbReference>
<dbReference type="Pfam" id="PF00875">
    <property type="entry name" value="DNA_photolyase"/>
    <property type="match status" value="1"/>
</dbReference>
<dbReference type="AlphaFoldDB" id="A0A7C9FS29"/>
<gene>
    <name evidence="10" type="ORF">GBK04_14190</name>
</gene>
<evidence type="ECO:0000256" key="4">
    <source>
        <dbReference type="ARBA" id="ARBA00022827"/>
    </source>
</evidence>
<keyword evidence="5 8" id="KW-0157">Chromophore</keyword>
<evidence type="ECO:0000256" key="2">
    <source>
        <dbReference type="ARBA" id="ARBA00017881"/>
    </source>
</evidence>
<dbReference type="Proteomes" id="UP000479293">
    <property type="component" value="Unassembled WGS sequence"/>
</dbReference>
<evidence type="ECO:0000313" key="11">
    <source>
        <dbReference type="Proteomes" id="UP000479293"/>
    </source>
</evidence>
<dbReference type="InterPro" id="IPR014133">
    <property type="entry name" value="Cry_DASH"/>
</dbReference>
<keyword evidence="4 6" id="KW-0274">FAD</keyword>
<dbReference type="InterPro" id="IPR036155">
    <property type="entry name" value="Crypto/Photolyase_N_sf"/>
</dbReference>
<dbReference type="GO" id="GO:0071949">
    <property type="term" value="F:FAD binding"/>
    <property type="evidence" value="ECO:0007669"/>
    <property type="project" value="TreeGrafter"/>
</dbReference>
<dbReference type="InterPro" id="IPR005101">
    <property type="entry name" value="Cryptochr/Photolyase_FAD-bd"/>
</dbReference>
<feature type="binding site" evidence="6">
    <location>
        <begin position="387"/>
        <end position="389"/>
    </location>
    <ligand>
        <name>FAD</name>
        <dbReference type="ChEBI" id="CHEBI:57692"/>
    </ligand>
</feature>
<sequence length="482" mass="56342">MANRILYWFRNDLRLHDNEGFLNATRKADEVIPVFIFDPRVFEKTSLGFRKIGIYRTRFIRESVAVLRTMLREKGGELLVRVGEPERVLAEIAEQYDVHELHLSKEIAQEETNVESSLSKRLKTLNIDMVFTWMSTLYHVRDLSFGINKLPDIFTDFRKQIEKNTPVRPTAPVPERVILPTEYDAGEIPDFTDLGFTEVEIKVPDARSVLDFKGGETAGQRRLHDYLWESDAISTYKETRNGMLGADYSSKFAAWLAQGCISPRQIYEEVKRYEIERTANDSTYWLIFELLWRDYFHFVMLRWGTRLFKPSGLKLNKDKRWRHDRSLFETWKTGNTGVPFVDANMRELAATGYLSNRGRQNVASFLANGLGIDWTWGASWFESMLIDYDVCSNWGNWNYVAGVGNDPRGTRYFNPYFQATRYDENGDYVRYWLPELAKVPAEKLHKVWQLTPAEQQEYGVMLGEDYPRPIVDAERWTQEPTS</sequence>
<keyword evidence="3 6" id="KW-0285">Flavoprotein</keyword>